<sequence>MPAAGSEADAEMLKVRVWRYTVQRIFKLLAGPNARAQMHSVMPALDELFTLIEQYPNIAYLRVRPRLVKMDRVLHYVERLDEHKVPRDGEFHFRARAKAILDRWGGK</sequence>
<dbReference type="Proteomes" id="UP001219525">
    <property type="component" value="Unassembled WGS sequence"/>
</dbReference>
<gene>
    <name evidence="1" type="ORF">GGX14DRAFT_579349</name>
</gene>
<evidence type="ECO:0000313" key="1">
    <source>
        <dbReference type="EMBL" id="KAJ7191002.1"/>
    </source>
</evidence>
<organism evidence="1 2">
    <name type="scientific">Mycena pura</name>
    <dbReference type="NCBI Taxonomy" id="153505"/>
    <lineage>
        <taxon>Eukaryota</taxon>
        <taxon>Fungi</taxon>
        <taxon>Dikarya</taxon>
        <taxon>Basidiomycota</taxon>
        <taxon>Agaricomycotina</taxon>
        <taxon>Agaricomycetes</taxon>
        <taxon>Agaricomycetidae</taxon>
        <taxon>Agaricales</taxon>
        <taxon>Marasmiineae</taxon>
        <taxon>Mycenaceae</taxon>
        <taxon>Mycena</taxon>
    </lineage>
</organism>
<accession>A0AAD6UPM5</accession>
<evidence type="ECO:0000313" key="2">
    <source>
        <dbReference type="Proteomes" id="UP001219525"/>
    </source>
</evidence>
<reference evidence="1" key="1">
    <citation type="submission" date="2023-03" db="EMBL/GenBank/DDBJ databases">
        <title>Massive genome expansion in bonnet fungi (Mycena s.s.) driven by repeated elements and novel gene families across ecological guilds.</title>
        <authorList>
            <consortium name="Lawrence Berkeley National Laboratory"/>
            <person name="Harder C.B."/>
            <person name="Miyauchi S."/>
            <person name="Viragh M."/>
            <person name="Kuo A."/>
            <person name="Thoen E."/>
            <person name="Andreopoulos B."/>
            <person name="Lu D."/>
            <person name="Skrede I."/>
            <person name="Drula E."/>
            <person name="Henrissat B."/>
            <person name="Morin E."/>
            <person name="Kohler A."/>
            <person name="Barry K."/>
            <person name="LaButti K."/>
            <person name="Morin E."/>
            <person name="Salamov A."/>
            <person name="Lipzen A."/>
            <person name="Mereny Z."/>
            <person name="Hegedus B."/>
            <person name="Baldrian P."/>
            <person name="Stursova M."/>
            <person name="Weitz H."/>
            <person name="Taylor A."/>
            <person name="Grigoriev I.V."/>
            <person name="Nagy L.G."/>
            <person name="Martin F."/>
            <person name="Kauserud H."/>
        </authorList>
    </citation>
    <scope>NUCLEOTIDE SEQUENCE</scope>
    <source>
        <strain evidence="1">9144</strain>
    </source>
</reference>
<dbReference type="AlphaFoldDB" id="A0AAD6UPM5"/>
<proteinExistence type="predicted"/>
<dbReference type="EMBL" id="JARJCW010000139">
    <property type="protein sequence ID" value="KAJ7191002.1"/>
    <property type="molecule type" value="Genomic_DNA"/>
</dbReference>
<protein>
    <submittedName>
        <fullName evidence="1">Uncharacterized protein</fullName>
    </submittedName>
</protein>
<keyword evidence="2" id="KW-1185">Reference proteome</keyword>
<comment type="caution">
    <text evidence="1">The sequence shown here is derived from an EMBL/GenBank/DDBJ whole genome shotgun (WGS) entry which is preliminary data.</text>
</comment>
<name>A0AAD6UPM5_9AGAR</name>